<evidence type="ECO:0000313" key="2">
    <source>
        <dbReference type="EMBL" id="RSI44764.1"/>
    </source>
</evidence>
<keyword evidence="1" id="KW-0812">Transmembrane</keyword>
<name>A0A428ANK9_STRCR</name>
<keyword evidence="1" id="KW-1133">Transmembrane helix</keyword>
<reference evidence="2 3" key="1">
    <citation type="submission" date="2018-11" db="EMBL/GenBank/DDBJ databases">
        <title>Species Designations Belie Phenotypic and Genotypic Heterogeneity in Oral Streptococci.</title>
        <authorList>
            <person name="Velsko I."/>
        </authorList>
    </citation>
    <scope>NUCLEOTIDE SEQUENCE [LARGE SCALE GENOMIC DNA]</scope>
    <source>
        <strain evidence="2 3">BCC51</strain>
    </source>
</reference>
<dbReference type="AlphaFoldDB" id="A0A428ANK9"/>
<evidence type="ECO:0000256" key="1">
    <source>
        <dbReference type="SAM" id="Phobius"/>
    </source>
</evidence>
<sequence>MNLLDFFTSHKTEPPVMTPFAYILLMMSLVSVIYVASRYFERKKVQTFFRVAQIVQLVSLYGWYLAIQEPLSESLPLYHCRVAMFAVLLLPDKVAVAYKQYFALLGVFGPICAIVYPILDPYPFPHITLFSFFIGHLALLGNSIIYLMKHYDRLNLSYRRIVEITFGLDFLILLGNIVFGGNYGFLKEPPLVGDHGMLGNYLIVSMVLAAALLLFSYLFKEMKERQAERLTQ</sequence>
<dbReference type="NCBIfam" id="TIGR02206">
    <property type="entry name" value="intg_mem_TP0381"/>
    <property type="match status" value="1"/>
</dbReference>
<dbReference type="RefSeq" id="WP_125389804.1">
    <property type="nucleotide sequence ID" value="NZ_RJNA01000003.1"/>
</dbReference>
<dbReference type="Pfam" id="PF14808">
    <property type="entry name" value="TMEM164"/>
    <property type="match status" value="1"/>
</dbReference>
<keyword evidence="1" id="KW-0472">Membrane</keyword>
<feature type="transmembrane region" description="Helical" evidence="1">
    <location>
        <begin position="198"/>
        <end position="219"/>
    </location>
</feature>
<feature type="transmembrane region" description="Helical" evidence="1">
    <location>
        <begin position="20"/>
        <end position="40"/>
    </location>
</feature>
<evidence type="ECO:0000313" key="3">
    <source>
        <dbReference type="Proteomes" id="UP000282617"/>
    </source>
</evidence>
<dbReference type="InterPro" id="IPR011737">
    <property type="entry name" value="CHP02206_TP0381"/>
</dbReference>
<dbReference type="Proteomes" id="UP000282617">
    <property type="component" value="Unassembled WGS sequence"/>
</dbReference>
<dbReference type="EMBL" id="RJNA01000003">
    <property type="protein sequence ID" value="RSI44764.1"/>
    <property type="molecule type" value="Genomic_DNA"/>
</dbReference>
<gene>
    <name evidence="2" type="ORF">D8872_02235</name>
</gene>
<feature type="transmembrane region" description="Helical" evidence="1">
    <location>
        <begin position="101"/>
        <end position="119"/>
    </location>
</feature>
<accession>A0A428ANK9</accession>
<proteinExistence type="predicted"/>
<feature type="transmembrane region" description="Helical" evidence="1">
    <location>
        <begin position="125"/>
        <end position="147"/>
    </location>
</feature>
<feature type="transmembrane region" description="Helical" evidence="1">
    <location>
        <begin position="168"/>
        <end position="186"/>
    </location>
</feature>
<comment type="caution">
    <text evidence="2">The sequence shown here is derived from an EMBL/GenBank/DDBJ whole genome shotgun (WGS) entry which is preliminary data.</text>
</comment>
<protein>
    <submittedName>
        <fullName evidence="2">Integral membrane protein</fullName>
    </submittedName>
</protein>
<organism evidence="2 3">
    <name type="scientific">Streptococcus cristatus</name>
    <dbReference type="NCBI Taxonomy" id="45634"/>
    <lineage>
        <taxon>Bacteria</taxon>
        <taxon>Bacillati</taxon>
        <taxon>Bacillota</taxon>
        <taxon>Bacilli</taxon>
        <taxon>Lactobacillales</taxon>
        <taxon>Streptococcaceae</taxon>
        <taxon>Streptococcus</taxon>
    </lineage>
</organism>